<keyword evidence="1" id="KW-0812">Transmembrane</keyword>
<dbReference type="EMBL" id="JAUCMV010000001">
    <property type="protein sequence ID" value="KAK0426318.1"/>
    <property type="molecule type" value="Genomic_DNA"/>
</dbReference>
<sequence length="128" mass="14933">MRILLWCRWEWEKTQKEKGFVVASVLLPLALSALDWGGTSLDRRFEYEPRVRHCVIRASFVFSDLFASTVFGLISYETLVLLNLVAVVLCQNRRCTSRRQRCSCRSDGRLLRIYSPRAPHFRGIILCH</sequence>
<dbReference type="AlphaFoldDB" id="A0AA39MA46"/>
<evidence type="ECO:0000256" key="1">
    <source>
        <dbReference type="SAM" id="Phobius"/>
    </source>
</evidence>
<dbReference type="Proteomes" id="UP001175271">
    <property type="component" value="Unassembled WGS sequence"/>
</dbReference>
<keyword evidence="1" id="KW-1133">Transmembrane helix</keyword>
<evidence type="ECO:0000313" key="3">
    <source>
        <dbReference type="Proteomes" id="UP001175271"/>
    </source>
</evidence>
<comment type="caution">
    <text evidence="2">The sequence shown here is derived from an EMBL/GenBank/DDBJ whole genome shotgun (WGS) entry which is preliminary data.</text>
</comment>
<accession>A0AA39MA46</accession>
<proteinExistence type="predicted"/>
<gene>
    <name evidence="2" type="ORF">QR680_009644</name>
</gene>
<protein>
    <submittedName>
        <fullName evidence="2">Uncharacterized protein</fullName>
    </submittedName>
</protein>
<evidence type="ECO:0000313" key="2">
    <source>
        <dbReference type="EMBL" id="KAK0426318.1"/>
    </source>
</evidence>
<feature type="transmembrane region" description="Helical" evidence="1">
    <location>
        <begin position="20"/>
        <end position="38"/>
    </location>
</feature>
<keyword evidence="3" id="KW-1185">Reference proteome</keyword>
<reference evidence="2" key="1">
    <citation type="submission" date="2023-06" db="EMBL/GenBank/DDBJ databases">
        <title>Genomic analysis of the entomopathogenic nematode Steinernema hermaphroditum.</title>
        <authorList>
            <person name="Schwarz E.M."/>
            <person name="Heppert J.K."/>
            <person name="Baniya A."/>
            <person name="Schwartz H.T."/>
            <person name="Tan C.-H."/>
            <person name="Antoshechkin I."/>
            <person name="Sternberg P.W."/>
            <person name="Goodrich-Blair H."/>
            <person name="Dillman A.R."/>
        </authorList>
    </citation>
    <scope>NUCLEOTIDE SEQUENCE</scope>
    <source>
        <strain evidence="2">PS9179</strain>
        <tissue evidence="2">Whole animal</tissue>
    </source>
</reference>
<name>A0AA39MA46_9BILA</name>
<feature type="transmembrane region" description="Helical" evidence="1">
    <location>
        <begin position="65"/>
        <end position="90"/>
    </location>
</feature>
<keyword evidence="1" id="KW-0472">Membrane</keyword>
<organism evidence="2 3">
    <name type="scientific">Steinernema hermaphroditum</name>
    <dbReference type="NCBI Taxonomy" id="289476"/>
    <lineage>
        <taxon>Eukaryota</taxon>
        <taxon>Metazoa</taxon>
        <taxon>Ecdysozoa</taxon>
        <taxon>Nematoda</taxon>
        <taxon>Chromadorea</taxon>
        <taxon>Rhabditida</taxon>
        <taxon>Tylenchina</taxon>
        <taxon>Panagrolaimomorpha</taxon>
        <taxon>Strongyloidoidea</taxon>
        <taxon>Steinernematidae</taxon>
        <taxon>Steinernema</taxon>
    </lineage>
</organism>